<gene>
    <name evidence="5" type="ORF">DZF96_10245</name>
</gene>
<evidence type="ECO:0000313" key="6">
    <source>
        <dbReference type="Proteomes" id="UP000266298"/>
    </source>
</evidence>
<dbReference type="RefSeq" id="WP_043583992.1">
    <property type="nucleotide sequence ID" value="NZ_QWEC01000149.1"/>
</dbReference>
<dbReference type="InterPro" id="IPR036390">
    <property type="entry name" value="WH_DNA-bd_sf"/>
</dbReference>
<evidence type="ECO:0000256" key="4">
    <source>
        <dbReference type="ARBA" id="ARBA00023163"/>
    </source>
</evidence>
<dbReference type="AlphaFoldDB" id="A0A399NRC7"/>
<evidence type="ECO:0000256" key="2">
    <source>
        <dbReference type="ARBA" id="ARBA00023015"/>
    </source>
</evidence>
<reference evidence="5 6" key="1">
    <citation type="submission" date="2018-08" db="EMBL/GenBank/DDBJ databases">
        <title>Genome Sequence of Clavibacter michiganensis Subspecies type strains, and the Atypical Peach-Colored Strains Isolated from Tomato.</title>
        <authorList>
            <person name="Osdaghi E."/>
            <person name="Portier P."/>
            <person name="Briand M."/>
            <person name="Jacques M.-A."/>
        </authorList>
    </citation>
    <scope>NUCLEOTIDE SEQUENCE [LARGE SCALE GENOMIC DNA]</scope>
    <source>
        <strain evidence="5 6">CFBP 7493</strain>
    </source>
</reference>
<evidence type="ECO:0000256" key="3">
    <source>
        <dbReference type="ARBA" id="ARBA00023125"/>
    </source>
</evidence>
<keyword evidence="2" id="KW-0805">Transcription regulation</keyword>
<proteinExistence type="inferred from homology"/>
<dbReference type="EMBL" id="QWEC01000149">
    <property type="protein sequence ID" value="RII96730.1"/>
    <property type="molecule type" value="Genomic_DNA"/>
</dbReference>
<comment type="caution">
    <text evidence="5">The sequence shown here is derived from an EMBL/GenBank/DDBJ whole genome shotgun (WGS) entry which is preliminary data.</text>
</comment>
<dbReference type="Gene3D" id="1.10.10.10">
    <property type="entry name" value="Winged helix-like DNA-binding domain superfamily/Winged helix DNA-binding domain"/>
    <property type="match status" value="1"/>
</dbReference>
<name>A0A399NRC7_9MICO</name>
<protein>
    <submittedName>
        <fullName evidence="5">BlaI/MecI/CopY family transcriptional regulator</fullName>
    </submittedName>
</protein>
<keyword evidence="4" id="KW-0804">Transcription</keyword>
<evidence type="ECO:0000256" key="1">
    <source>
        <dbReference type="ARBA" id="ARBA00011046"/>
    </source>
</evidence>
<dbReference type="GO" id="GO:0003677">
    <property type="term" value="F:DNA binding"/>
    <property type="evidence" value="ECO:0007669"/>
    <property type="project" value="UniProtKB-KW"/>
</dbReference>
<accession>A0A399NRC7</accession>
<dbReference type="GO" id="GO:0045892">
    <property type="term" value="P:negative regulation of DNA-templated transcription"/>
    <property type="evidence" value="ECO:0007669"/>
    <property type="project" value="InterPro"/>
</dbReference>
<dbReference type="SUPFAM" id="SSF46785">
    <property type="entry name" value="Winged helix' DNA-binding domain"/>
    <property type="match status" value="1"/>
</dbReference>
<dbReference type="Pfam" id="PF03965">
    <property type="entry name" value="Penicillinase_R"/>
    <property type="match status" value="1"/>
</dbReference>
<dbReference type="InterPro" id="IPR005650">
    <property type="entry name" value="BlaI_family"/>
</dbReference>
<keyword evidence="3" id="KW-0238">DNA-binding</keyword>
<sequence length="136" mass="14663">MTSTGARGLAASFGPLEYEILEALWRIGDSSVGGCVEELPGRQAYSTVKTVMERMVDKGHLARVKDGRAFRYSTTATREEMTRLAATRSSRDLLAGFGSVAVSSFVDQIDPASPEFDELVARLQAVVDRSGGSDRS</sequence>
<dbReference type="InterPro" id="IPR036388">
    <property type="entry name" value="WH-like_DNA-bd_sf"/>
</dbReference>
<organism evidence="5 6">
    <name type="scientific">Clavibacter michiganensis</name>
    <dbReference type="NCBI Taxonomy" id="28447"/>
    <lineage>
        <taxon>Bacteria</taxon>
        <taxon>Bacillati</taxon>
        <taxon>Actinomycetota</taxon>
        <taxon>Actinomycetes</taxon>
        <taxon>Micrococcales</taxon>
        <taxon>Microbacteriaceae</taxon>
        <taxon>Clavibacter</taxon>
    </lineage>
</organism>
<comment type="similarity">
    <text evidence="1">Belongs to the BlaI transcriptional regulatory family.</text>
</comment>
<evidence type="ECO:0000313" key="5">
    <source>
        <dbReference type="EMBL" id="RII96730.1"/>
    </source>
</evidence>
<dbReference type="Proteomes" id="UP000266298">
    <property type="component" value="Unassembled WGS sequence"/>
</dbReference>